<dbReference type="Proteomes" id="UP000249082">
    <property type="component" value="Unassembled WGS sequence"/>
</dbReference>
<keyword evidence="1" id="KW-0813">Transport</keyword>
<feature type="compositionally biased region" description="Low complexity" evidence="7">
    <location>
        <begin position="176"/>
        <end position="214"/>
    </location>
</feature>
<evidence type="ECO:0000259" key="8">
    <source>
        <dbReference type="PROSITE" id="PS51007"/>
    </source>
</evidence>
<evidence type="ECO:0000313" key="10">
    <source>
        <dbReference type="Proteomes" id="UP000249082"/>
    </source>
</evidence>
<dbReference type="PROSITE" id="PS51007">
    <property type="entry name" value="CYTC"/>
    <property type="match status" value="1"/>
</dbReference>
<evidence type="ECO:0000256" key="3">
    <source>
        <dbReference type="ARBA" id="ARBA00022723"/>
    </source>
</evidence>
<dbReference type="GO" id="GO:0020037">
    <property type="term" value="F:heme binding"/>
    <property type="evidence" value="ECO:0007669"/>
    <property type="project" value="InterPro"/>
</dbReference>
<evidence type="ECO:0000256" key="7">
    <source>
        <dbReference type="SAM" id="MobiDB-lite"/>
    </source>
</evidence>
<reference evidence="9 10" key="1">
    <citation type="submission" date="2017-08" db="EMBL/GenBank/DDBJ databases">
        <title>Infants hospitalized years apart are colonized by the same room-sourced microbial strains.</title>
        <authorList>
            <person name="Brooks B."/>
            <person name="Olm M.R."/>
            <person name="Firek B.A."/>
            <person name="Baker R."/>
            <person name="Thomas B.C."/>
            <person name="Morowitz M.J."/>
            <person name="Banfield J.F."/>
        </authorList>
    </citation>
    <scope>NUCLEOTIDE SEQUENCE [LARGE SCALE GENOMIC DNA]</scope>
    <source>
        <strain evidence="9">S2_005_002_R2_33</strain>
    </source>
</reference>
<dbReference type="SUPFAM" id="SSF46626">
    <property type="entry name" value="Cytochrome c"/>
    <property type="match status" value="1"/>
</dbReference>
<comment type="caution">
    <text evidence="9">The sequence shown here is derived from an EMBL/GenBank/DDBJ whole genome shotgun (WGS) entry which is preliminary data.</text>
</comment>
<accession>A0A2W5NI96</accession>
<keyword evidence="3 6" id="KW-0479">Metal-binding</keyword>
<dbReference type="InterPro" id="IPR036909">
    <property type="entry name" value="Cyt_c-like_dom_sf"/>
</dbReference>
<dbReference type="GO" id="GO:0009055">
    <property type="term" value="F:electron transfer activity"/>
    <property type="evidence" value="ECO:0007669"/>
    <property type="project" value="InterPro"/>
</dbReference>
<keyword evidence="4" id="KW-0249">Electron transport</keyword>
<feature type="domain" description="Cytochrome c" evidence="8">
    <location>
        <begin position="67"/>
        <end position="168"/>
    </location>
</feature>
<protein>
    <submittedName>
        <fullName evidence="9">Cytochrome c family protein</fullName>
    </submittedName>
</protein>
<dbReference type="Gene3D" id="1.10.760.10">
    <property type="entry name" value="Cytochrome c-like domain"/>
    <property type="match status" value="1"/>
</dbReference>
<dbReference type="PRINTS" id="PR00604">
    <property type="entry name" value="CYTCHRMECIAB"/>
</dbReference>
<dbReference type="AlphaFoldDB" id="A0A2W5NI96"/>
<dbReference type="GO" id="GO:0046872">
    <property type="term" value="F:metal ion binding"/>
    <property type="evidence" value="ECO:0007669"/>
    <property type="project" value="UniProtKB-KW"/>
</dbReference>
<evidence type="ECO:0000256" key="2">
    <source>
        <dbReference type="ARBA" id="ARBA00022617"/>
    </source>
</evidence>
<dbReference type="InterPro" id="IPR009056">
    <property type="entry name" value="Cyt_c-like_dom"/>
</dbReference>
<evidence type="ECO:0000313" key="9">
    <source>
        <dbReference type="EMBL" id="PZQ53202.1"/>
    </source>
</evidence>
<keyword evidence="5 6" id="KW-0408">Iron</keyword>
<proteinExistence type="predicted"/>
<evidence type="ECO:0000256" key="6">
    <source>
        <dbReference type="PROSITE-ProRule" id="PRU00433"/>
    </source>
</evidence>
<dbReference type="Pfam" id="PF00034">
    <property type="entry name" value="Cytochrom_C"/>
    <property type="match status" value="1"/>
</dbReference>
<name>A0A2W5NI96_9SPHN</name>
<gene>
    <name evidence="9" type="ORF">DI555_17120</name>
</gene>
<dbReference type="InterPro" id="IPR002327">
    <property type="entry name" value="Cyt_c_1A/1B"/>
</dbReference>
<evidence type="ECO:0000256" key="5">
    <source>
        <dbReference type="ARBA" id="ARBA00023004"/>
    </source>
</evidence>
<dbReference type="EMBL" id="QFPX01000017">
    <property type="protein sequence ID" value="PZQ53202.1"/>
    <property type="molecule type" value="Genomic_DNA"/>
</dbReference>
<feature type="region of interest" description="Disordered" evidence="7">
    <location>
        <begin position="174"/>
        <end position="214"/>
    </location>
</feature>
<sequence length="214" mass="21442">MDDRFNTIAGWALFAGIVGLGLTTVSSHYFSADKPHRPETMGYAIEGVEQEGEAGAEPPIATLLASADPAKGQATFAKCASCHTINQGGANGIGPNLHGVVGEAIGKGVGGFAFSDALKKVGGNWDFDKLNDWLKNPKAFAPGTKMTFAGLPKGEDRANVIAYLNAQGSNLPLPAAPAADAAAPAADTAAAPSEGAEAPAADAPAAEAGEAAAQ</sequence>
<keyword evidence="2 6" id="KW-0349">Heme</keyword>
<dbReference type="PANTHER" id="PTHR11961">
    <property type="entry name" value="CYTOCHROME C"/>
    <property type="match status" value="1"/>
</dbReference>
<evidence type="ECO:0000256" key="4">
    <source>
        <dbReference type="ARBA" id="ARBA00022982"/>
    </source>
</evidence>
<evidence type="ECO:0000256" key="1">
    <source>
        <dbReference type="ARBA" id="ARBA00022448"/>
    </source>
</evidence>
<organism evidence="9 10">
    <name type="scientific">Novosphingobium pentaromativorans</name>
    <dbReference type="NCBI Taxonomy" id="205844"/>
    <lineage>
        <taxon>Bacteria</taxon>
        <taxon>Pseudomonadati</taxon>
        <taxon>Pseudomonadota</taxon>
        <taxon>Alphaproteobacteria</taxon>
        <taxon>Sphingomonadales</taxon>
        <taxon>Sphingomonadaceae</taxon>
        <taxon>Novosphingobium</taxon>
    </lineage>
</organism>